<keyword evidence="2" id="KW-1185">Reference proteome</keyword>
<reference evidence="1 2" key="1">
    <citation type="submission" date="2023-03" db="EMBL/GenBank/DDBJ databases">
        <title>High recombination rates correlate with genetic variation in Cardiocondyla obscurior ants.</title>
        <authorList>
            <person name="Errbii M."/>
        </authorList>
    </citation>
    <scope>NUCLEOTIDE SEQUENCE [LARGE SCALE GENOMIC DNA]</scope>
    <source>
        <strain evidence="1">Alpha-2009</strain>
        <tissue evidence="1">Whole body</tissue>
    </source>
</reference>
<gene>
    <name evidence="1" type="ORF">PUN28_013697</name>
</gene>
<sequence>MSCRIFTAHLQVLNKLVVYYISEKNVRSSVTRLSQFEFLHVVRPTHFESFADRVYVALRMKAQTKWRNATRARRHRHSVARVNYVSCLVDLNESRQRLRRARVSSLQFAYDFLTPDHVTLI</sequence>
<name>A0AAW2F472_9HYME</name>
<dbReference type="AlphaFoldDB" id="A0AAW2F472"/>
<organism evidence="1 2">
    <name type="scientific">Cardiocondyla obscurior</name>
    <dbReference type="NCBI Taxonomy" id="286306"/>
    <lineage>
        <taxon>Eukaryota</taxon>
        <taxon>Metazoa</taxon>
        <taxon>Ecdysozoa</taxon>
        <taxon>Arthropoda</taxon>
        <taxon>Hexapoda</taxon>
        <taxon>Insecta</taxon>
        <taxon>Pterygota</taxon>
        <taxon>Neoptera</taxon>
        <taxon>Endopterygota</taxon>
        <taxon>Hymenoptera</taxon>
        <taxon>Apocrita</taxon>
        <taxon>Aculeata</taxon>
        <taxon>Formicoidea</taxon>
        <taxon>Formicidae</taxon>
        <taxon>Myrmicinae</taxon>
        <taxon>Cardiocondyla</taxon>
    </lineage>
</organism>
<proteinExistence type="predicted"/>
<evidence type="ECO:0000313" key="1">
    <source>
        <dbReference type="EMBL" id="KAL0110222.1"/>
    </source>
</evidence>
<accession>A0AAW2F472</accession>
<evidence type="ECO:0000313" key="2">
    <source>
        <dbReference type="Proteomes" id="UP001430953"/>
    </source>
</evidence>
<protein>
    <submittedName>
        <fullName evidence="1">Uncharacterized protein</fullName>
    </submittedName>
</protein>
<dbReference type="Proteomes" id="UP001430953">
    <property type="component" value="Unassembled WGS sequence"/>
</dbReference>
<dbReference type="EMBL" id="JADYXP020000014">
    <property type="protein sequence ID" value="KAL0110222.1"/>
    <property type="molecule type" value="Genomic_DNA"/>
</dbReference>
<comment type="caution">
    <text evidence="1">The sequence shown here is derived from an EMBL/GenBank/DDBJ whole genome shotgun (WGS) entry which is preliminary data.</text>
</comment>